<dbReference type="Proteomes" id="UP001530315">
    <property type="component" value="Unassembled WGS sequence"/>
</dbReference>
<name>A0ABD3N091_9STRA</name>
<dbReference type="InterPro" id="IPR027417">
    <property type="entry name" value="P-loop_NTPase"/>
</dbReference>
<comment type="caution">
    <text evidence="1">The sequence shown here is derived from an EMBL/GenBank/DDBJ whole genome shotgun (WGS) entry which is preliminary data.</text>
</comment>
<proteinExistence type="predicted"/>
<protein>
    <submittedName>
        <fullName evidence="1">Uncharacterized protein</fullName>
    </submittedName>
</protein>
<sequence length="366" mass="41989">MNGRIKPILKNDTSDDTRIFGLGLLHGGGARYKHDAAVLSLFSEIVIIDYDAITNQELIVRNGNDDGDSLDPHCIFFDSNDLAAWRKGRVTALEKLKKTLATHFSGGGNASTSLIILDDNFHLRSMRREIYRSCQEIIKMYPRAKIGFSVLYFRTPLEVCVQRNYLRSGKDRVPLDVINRMASVLEPPDETKSSASFERFHASIDNADDIVDNMKERKKIHECLRLSLQSPILPKNELSHEQISQLEHDRIRERDKTLKCEIQRIDQLLRKLVGAVGGVEKKRSREANEIRKLMLEMIRQHDVVDMGHDYIIRHFACSILGTELNSDWHYLENPLVLSIKDAYQQFEQEGMTVMHSSQEHDSTTNE</sequence>
<reference evidence="1 2" key="1">
    <citation type="submission" date="2024-10" db="EMBL/GenBank/DDBJ databases">
        <title>Updated reference genomes for cyclostephanoid diatoms.</title>
        <authorList>
            <person name="Roberts W.R."/>
            <person name="Alverson A.J."/>
        </authorList>
    </citation>
    <scope>NUCLEOTIDE SEQUENCE [LARGE SCALE GENOMIC DNA]</scope>
    <source>
        <strain evidence="1 2">AJA276-08</strain>
    </source>
</reference>
<organism evidence="1 2">
    <name type="scientific">Stephanodiscus triporus</name>
    <dbReference type="NCBI Taxonomy" id="2934178"/>
    <lineage>
        <taxon>Eukaryota</taxon>
        <taxon>Sar</taxon>
        <taxon>Stramenopiles</taxon>
        <taxon>Ochrophyta</taxon>
        <taxon>Bacillariophyta</taxon>
        <taxon>Coscinodiscophyceae</taxon>
        <taxon>Thalassiosirophycidae</taxon>
        <taxon>Stephanodiscales</taxon>
        <taxon>Stephanodiscaceae</taxon>
        <taxon>Stephanodiscus</taxon>
    </lineage>
</organism>
<dbReference type="PANTHER" id="PTHR20873:SF0">
    <property type="entry name" value="L-SERYL-TRNA(SEC) KINASE"/>
    <property type="match status" value="1"/>
</dbReference>
<dbReference type="SUPFAM" id="SSF52540">
    <property type="entry name" value="P-loop containing nucleoside triphosphate hydrolases"/>
    <property type="match status" value="1"/>
</dbReference>
<dbReference type="PANTHER" id="PTHR20873">
    <property type="entry name" value="L-SERYL-TRNA(SEC) KINASE"/>
    <property type="match status" value="1"/>
</dbReference>
<evidence type="ECO:0000313" key="1">
    <source>
        <dbReference type="EMBL" id="KAL3767947.1"/>
    </source>
</evidence>
<dbReference type="EMBL" id="JALLAZ020001690">
    <property type="protein sequence ID" value="KAL3767947.1"/>
    <property type="molecule type" value="Genomic_DNA"/>
</dbReference>
<keyword evidence="2" id="KW-1185">Reference proteome</keyword>
<gene>
    <name evidence="1" type="ORF">ACHAW5_006868</name>
</gene>
<dbReference type="InterPro" id="IPR052648">
    <property type="entry name" value="Ser-tRNA(Sec)_kinase"/>
</dbReference>
<evidence type="ECO:0000313" key="2">
    <source>
        <dbReference type="Proteomes" id="UP001530315"/>
    </source>
</evidence>
<dbReference type="AlphaFoldDB" id="A0ABD3N091"/>
<accession>A0ABD3N091</accession>
<dbReference type="Gene3D" id="3.40.50.300">
    <property type="entry name" value="P-loop containing nucleotide triphosphate hydrolases"/>
    <property type="match status" value="1"/>
</dbReference>